<evidence type="ECO:0000313" key="4">
    <source>
        <dbReference type="Proteomes" id="UP000631181"/>
    </source>
</evidence>
<keyword evidence="4" id="KW-1185">Reference proteome</keyword>
<keyword evidence="1" id="KW-1133">Transmembrane helix</keyword>
<reference evidence="3" key="1">
    <citation type="journal article" date="2020" name="Front. Microbiol.">
        <title>Gene regulatory networks of Penicillium echinulatum 2HH and Penicillium oxalicum 114-2 inferred by a computational biology approach.</title>
        <authorList>
            <person name="Lenz A.R."/>
            <person name="Galan-Vasquez E."/>
            <person name="Balbinot E."/>
            <person name="De Abreu F.P."/>
            <person name="De Oliveira N.S."/>
            <person name="Da Rosa L.O."/>
            <person name="De Avila E Silva S."/>
            <person name="Camassola M."/>
            <person name="Dillon A.J.P."/>
            <person name="Perez-Rueda E."/>
        </authorList>
    </citation>
    <scope>NUCLEOTIDE SEQUENCE</scope>
    <source>
        <strain evidence="3">S1M29</strain>
    </source>
</reference>
<dbReference type="GO" id="GO:0006506">
    <property type="term" value="P:GPI anchor biosynthetic process"/>
    <property type="evidence" value="ECO:0007669"/>
    <property type="project" value="TreeGrafter"/>
</dbReference>
<dbReference type="EMBL" id="WIWV01000009">
    <property type="protein sequence ID" value="KAF7718983.1"/>
    <property type="molecule type" value="Genomic_DNA"/>
</dbReference>
<evidence type="ECO:0000313" key="3">
    <source>
        <dbReference type="EMBL" id="KAF7718983.1"/>
    </source>
</evidence>
<feature type="chain" id="PRO_5035262016" evidence="2">
    <location>
        <begin position="22"/>
        <end position="259"/>
    </location>
</feature>
<keyword evidence="2" id="KW-0732">Signal</keyword>
<feature type="signal peptide" evidence="2">
    <location>
        <begin position="1"/>
        <end position="21"/>
    </location>
</feature>
<comment type="caution">
    <text evidence="3">The sequence shown here is derived from an EMBL/GenBank/DDBJ whole genome shotgun (WGS) entry which is preliminary data.</text>
</comment>
<keyword evidence="1" id="KW-0472">Membrane</keyword>
<organism evidence="3 4">
    <name type="scientific">Penicillium ucsense</name>
    <dbReference type="NCBI Taxonomy" id="2839758"/>
    <lineage>
        <taxon>Eukaryota</taxon>
        <taxon>Fungi</taxon>
        <taxon>Dikarya</taxon>
        <taxon>Ascomycota</taxon>
        <taxon>Pezizomycotina</taxon>
        <taxon>Eurotiomycetes</taxon>
        <taxon>Eurotiomycetidae</taxon>
        <taxon>Eurotiales</taxon>
        <taxon>Aspergillaceae</taxon>
        <taxon>Penicillium</taxon>
    </lineage>
</organism>
<dbReference type="PANTHER" id="PTHR28022">
    <property type="entry name" value="GPI MANNOSYLTRANSFERASE 2 SUBUNIT PGA1"/>
    <property type="match status" value="1"/>
</dbReference>
<evidence type="ECO:0000256" key="2">
    <source>
        <dbReference type="SAM" id="SignalP"/>
    </source>
</evidence>
<protein>
    <submittedName>
        <fullName evidence="3">Uncharacterized protein</fullName>
    </submittedName>
</protein>
<gene>
    <name evidence="3" type="ORF">PECM_003792</name>
</gene>
<feature type="transmembrane region" description="Helical" evidence="1">
    <location>
        <begin position="213"/>
        <end position="234"/>
    </location>
</feature>
<dbReference type="PANTHER" id="PTHR28022:SF1">
    <property type="entry name" value="GPI MANNOSYLTRANSFERASE 2 SUBUNIT PGA1"/>
    <property type="match status" value="1"/>
</dbReference>
<dbReference type="OrthoDB" id="3360032at2759"/>
<dbReference type="InterPro" id="IPR019433">
    <property type="entry name" value="GPI_ManTrfase_II_coact_Pga1"/>
</dbReference>
<dbReference type="GO" id="GO:0031501">
    <property type="term" value="C:mannosyltransferase complex"/>
    <property type="evidence" value="ECO:0007669"/>
    <property type="project" value="TreeGrafter"/>
</dbReference>
<dbReference type="Proteomes" id="UP000631181">
    <property type="component" value="Unassembled WGS sequence"/>
</dbReference>
<accession>A0A8J8WJF1</accession>
<keyword evidence="1" id="KW-0812">Transmembrane</keyword>
<evidence type="ECO:0000256" key="1">
    <source>
        <dbReference type="SAM" id="Phobius"/>
    </source>
</evidence>
<dbReference type="AlphaFoldDB" id="A0A8J8WJF1"/>
<dbReference type="GO" id="GO:0000030">
    <property type="term" value="F:mannosyltransferase activity"/>
    <property type="evidence" value="ECO:0007669"/>
    <property type="project" value="TreeGrafter"/>
</dbReference>
<name>A0A8J8WJF1_9EURO</name>
<dbReference type="GO" id="GO:0005789">
    <property type="term" value="C:endoplasmic reticulum membrane"/>
    <property type="evidence" value="ECO:0007669"/>
    <property type="project" value="TreeGrafter"/>
</dbReference>
<proteinExistence type="predicted"/>
<sequence length="259" mass="28439">MRRRILTVLSLLSFCTSVAQANVEKTIFLGPPAVAIPPDTPHLDPLGLMHLSPQNSVVRTYLNASFPSVEAPEGIESWFFLEGLTPGQRYEARICWLATQPTSFTLTTYTLSQAINDPTLFSSLSKYSTSHLAALAASAAVAAAIEDTPLQTPPLTHQRPQDTTLINDSILFLRVQAAADYFSPDQPLMQRVPPVVLDVILDPFLMNVFPRSLVPTAAWMGVVGVVAVVVAKWVGRELGRVIDDARAERDELEKEKKEM</sequence>